<gene>
    <name evidence="1" type="ORF">MarFTMF_287</name>
</gene>
<sequence>MNSLETLCFEKVKKLFLSKRIKVEHFKILPENLLEKVCSFVPTPQQIRAFGMCVRWARDVLREKSFYVNGKLEGQFIKWDSQGRVLEQAEYKRGRRNGITVLYEPSKNAVFSVETYRHDMLHGEKRTFLDGCLRSTETYAQGELHGKKLVYFPKFGKDEEQSVQKEKKYYRGLKDGKFFLFDIDGSILEEKLWVRGILVNDAR</sequence>
<proteinExistence type="predicted"/>
<reference evidence="1" key="1">
    <citation type="submission" date="2023-07" db="EMBL/GenBank/DDBJ databases">
        <authorList>
            <person name="Xia Y."/>
        </authorList>
    </citation>
    <scope>NUCLEOTIDE SEQUENCE</scope>
    <source>
        <strain evidence="1">F</strain>
    </source>
</reference>
<dbReference type="SUPFAM" id="SSF82185">
    <property type="entry name" value="Histone H3 K4-specific methyltransferase SET7/9 N-terminal domain"/>
    <property type="match status" value="1"/>
</dbReference>
<name>A0AA96EPC1_9VIRU</name>
<dbReference type="Gene3D" id="2.20.110.10">
    <property type="entry name" value="Histone H3 K4-specific methyltransferase SET7/9 N-terminal domain"/>
    <property type="match status" value="1"/>
</dbReference>
<protein>
    <submittedName>
        <fullName evidence="1">MORN repeat containing protein</fullName>
    </submittedName>
</protein>
<dbReference type="EMBL" id="OR343188">
    <property type="protein sequence ID" value="WNL49803.1"/>
    <property type="molecule type" value="Genomic_DNA"/>
</dbReference>
<evidence type="ECO:0000313" key="1">
    <source>
        <dbReference type="EMBL" id="WNL49803.1"/>
    </source>
</evidence>
<accession>A0AA96EPC1</accession>
<organism evidence="1">
    <name type="scientific">Marseillevirus sp</name>
    <dbReference type="NCBI Taxonomy" id="2809551"/>
    <lineage>
        <taxon>Viruses</taxon>
        <taxon>Varidnaviria</taxon>
        <taxon>Bamfordvirae</taxon>
        <taxon>Nucleocytoviricota</taxon>
        <taxon>Megaviricetes</taxon>
        <taxon>Pimascovirales</taxon>
        <taxon>Pimascovirales incertae sedis</taxon>
        <taxon>Marseilleviridae</taxon>
        <taxon>Marseillevirus</taxon>
    </lineage>
</organism>